<reference evidence="2" key="1">
    <citation type="submission" date="2019-12" db="EMBL/GenBank/DDBJ databases">
        <title>An insight into the sialome of adult female Ixodes ricinus ticks feeding for 6 days.</title>
        <authorList>
            <person name="Perner J."/>
            <person name="Ribeiro J.M.C."/>
        </authorList>
    </citation>
    <scope>NUCLEOTIDE SEQUENCE</scope>
    <source>
        <strain evidence="2">Semi-engorged</strain>
        <tissue evidence="2">Salivary glands</tissue>
    </source>
</reference>
<dbReference type="EMBL" id="GIFC01004553">
    <property type="protein sequence ID" value="MXU86636.1"/>
    <property type="molecule type" value="Transcribed_RNA"/>
</dbReference>
<dbReference type="AlphaFoldDB" id="A0A6B0UE48"/>
<feature type="compositionally biased region" description="Polar residues" evidence="1">
    <location>
        <begin position="74"/>
        <end position="83"/>
    </location>
</feature>
<proteinExistence type="predicted"/>
<feature type="region of interest" description="Disordered" evidence="1">
    <location>
        <begin position="64"/>
        <end position="92"/>
    </location>
</feature>
<sequence>MKLSMADQWMCVLSLLRISSSNASTNLRVASDVPDESRWPPVWKKLLMSAPILRISLRVQQPWGGSSLRRRLSNAASPVPTSATHHHPTAPP</sequence>
<organism evidence="2">
    <name type="scientific">Ixodes ricinus</name>
    <name type="common">Common tick</name>
    <name type="synonym">Acarus ricinus</name>
    <dbReference type="NCBI Taxonomy" id="34613"/>
    <lineage>
        <taxon>Eukaryota</taxon>
        <taxon>Metazoa</taxon>
        <taxon>Ecdysozoa</taxon>
        <taxon>Arthropoda</taxon>
        <taxon>Chelicerata</taxon>
        <taxon>Arachnida</taxon>
        <taxon>Acari</taxon>
        <taxon>Parasitiformes</taxon>
        <taxon>Ixodida</taxon>
        <taxon>Ixodoidea</taxon>
        <taxon>Ixodidae</taxon>
        <taxon>Ixodinae</taxon>
        <taxon>Ixodes</taxon>
    </lineage>
</organism>
<evidence type="ECO:0000313" key="2">
    <source>
        <dbReference type="EMBL" id="MXU86636.1"/>
    </source>
</evidence>
<evidence type="ECO:0000256" key="1">
    <source>
        <dbReference type="SAM" id="MobiDB-lite"/>
    </source>
</evidence>
<protein>
    <submittedName>
        <fullName evidence="2">Putative secreted protein</fullName>
    </submittedName>
</protein>
<accession>A0A6B0UE48</accession>
<name>A0A6B0UE48_IXORI</name>